<keyword evidence="2 6" id="KW-0812">Transmembrane</keyword>
<feature type="transmembrane region" description="Helical" evidence="6">
    <location>
        <begin position="391"/>
        <end position="410"/>
    </location>
</feature>
<feature type="transmembrane region" description="Helical" evidence="6">
    <location>
        <begin position="175"/>
        <end position="196"/>
    </location>
</feature>
<gene>
    <name evidence="7" type="ORF">Cvel_27421</name>
</gene>
<dbReference type="AlphaFoldDB" id="A0A0G4HGR2"/>
<dbReference type="InterPro" id="IPR008521">
    <property type="entry name" value="Mg_trans_NIPA"/>
</dbReference>
<feature type="transmembrane region" description="Helical" evidence="6">
    <location>
        <begin position="84"/>
        <end position="108"/>
    </location>
</feature>
<evidence type="ECO:0000256" key="5">
    <source>
        <dbReference type="SAM" id="MobiDB-lite"/>
    </source>
</evidence>
<feature type="compositionally biased region" description="Basic and acidic residues" evidence="5">
    <location>
        <begin position="207"/>
        <end position="222"/>
    </location>
</feature>
<feature type="compositionally biased region" description="Basic and acidic residues" evidence="5">
    <location>
        <begin position="268"/>
        <end position="285"/>
    </location>
</feature>
<feature type="compositionally biased region" description="Low complexity" evidence="5">
    <location>
        <begin position="223"/>
        <end position="237"/>
    </location>
</feature>
<feature type="transmembrane region" description="Helical" evidence="6">
    <location>
        <begin position="417"/>
        <end position="438"/>
    </location>
</feature>
<keyword evidence="3 6" id="KW-1133">Transmembrane helix</keyword>
<keyword evidence="4 6" id="KW-0472">Membrane</keyword>
<feature type="transmembrane region" description="Helical" evidence="6">
    <location>
        <begin position="140"/>
        <end position="160"/>
    </location>
</feature>
<feature type="compositionally biased region" description="Basic and acidic residues" evidence="5">
    <location>
        <begin position="505"/>
        <end position="529"/>
    </location>
</feature>
<organism evidence="7">
    <name type="scientific">Chromera velia CCMP2878</name>
    <dbReference type="NCBI Taxonomy" id="1169474"/>
    <lineage>
        <taxon>Eukaryota</taxon>
        <taxon>Sar</taxon>
        <taxon>Alveolata</taxon>
        <taxon>Colpodellida</taxon>
        <taxon>Chromeraceae</taxon>
        <taxon>Chromera</taxon>
    </lineage>
</organism>
<evidence type="ECO:0000256" key="1">
    <source>
        <dbReference type="ARBA" id="ARBA00004141"/>
    </source>
</evidence>
<feature type="transmembrane region" description="Helical" evidence="6">
    <location>
        <begin position="342"/>
        <end position="362"/>
    </location>
</feature>
<accession>A0A0G4HGR2</accession>
<feature type="transmembrane region" description="Helical" evidence="6">
    <location>
        <begin position="450"/>
        <end position="468"/>
    </location>
</feature>
<dbReference type="GO" id="GO:0015095">
    <property type="term" value="F:magnesium ion transmembrane transporter activity"/>
    <property type="evidence" value="ECO:0007669"/>
    <property type="project" value="InterPro"/>
</dbReference>
<dbReference type="GO" id="GO:0016020">
    <property type="term" value="C:membrane"/>
    <property type="evidence" value="ECO:0007669"/>
    <property type="project" value="UniProtKB-SubCell"/>
</dbReference>
<feature type="region of interest" description="Disordered" evidence="5">
    <location>
        <begin position="207"/>
        <end position="293"/>
    </location>
</feature>
<evidence type="ECO:0000256" key="6">
    <source>
        <dbReference type="SAM" id="Phobius"/>
    </source>
</evidence>
<dbReference type="InterPro" id="IPR037185">
    <property type="entry name" value="EmrE-like"/>
</dbReference>
<sequence length="556" mass="59717">MRLHTQRISGRLQSLLCSIGMGGREAALYLSLAHTVAYSPQWGIGVALCTLGSFTASLGDNLVRKSFLIEDERPKEEQRPLLRRPYWLLGILFANVCNALITTFALIFTTASVVTAFAGLHLLLSVVMARYILNERLKWSGVGSCALILAGIAMVVFFGAREEGSADAMRWGYGLFWYTAITTGLICTLVIGTGIVHELHEEWVQRQEKEMEREGEKERKGDAASAAASTTAAAAAPSSPPLPSQSQQSPSHMLSRERSRRQSAPASPRDRAPESSRIDLGEVPRRRSSLSSAMERGDFTVSFTGRGKSTPYHQPFFTGILTPATSAEDLGRAAEGTTGVRGLPYFAMNFQLVCGAALYGMLGANASFTAKAAMNLVHDGVGGQPEVFRDWPIWTFAVLTLFLAAFQIVFNNRTLSAFPAIYTVPIGNSVYIAVGAIGGRLLFEEKPMDPTLFGVGIVLIILGIVALTQTQGQVLRWKEEEDCECEASRSLLGDGEAALAGSEKGGGDGEGERRRLENPEEMSRGEGGREGGNWGDAGGSPDSGAGLPSPPFSPSK</sequence>
<proteinExistence type="predicted"/>
<dbReference type="VEuPathDB" id="CryptoDB:Cvel_27421"/>
<name>A0A0G4HGR2_9ALVE</name>
<protein>
    <submittedName>
        <fullName evidence="7">Uncharacterized protein</fullName>
    </submittedName>
</protein>
<evidence type="ECO:0000256" key="3">
    <source>
        <dbReference type="ARBA" id="ARBA00022989"/>
    </source>
</evidence>
<dbReference type="PANTHER" id="PTHR12570">
    <property type="match status" value="1"/>
</dbReference>
<feature type="region of interest" description="Disordered" evidence="5">
    <location>
        <begin position="496"/>
        <end position="556"/>
    </location>
</feature>
<dbReference type="SUPFAM" id="SSF103481">
    <property type="entry name" value="Multidrug resistance efflux transporter EmrE"/>
    <property type="match status" value="1"/>
</dbReference>
<comment type="subcellular location">
    <subcellularLocation>
        <location evidence="1">Membrane</location>
        <topology evidence="1">Multi-pass membrane protein</topology>
    </subcellularLocation>
</comment>
<dbReference type="Pfam" id="PF05653">
    <property type="entry name" value="Mg_trans_NIPA"/>
    <property type="match status" value="1"/>
</dbReference>
<evidence type="ECO:0000256" key="2">
    <source>
        <dbReference type="ARBA" id="ARBA00022692"/>
    </source>
</evidence>
<feature type="transmembrane region" description="Helical" evidence="6">
    <location>
        <begin position="114"/>
        <end position="133"/>
    </location>
</feature>
<evidence type="ECO:0000256" key="4">
    <source>
        <dbReference type="ARBA" id="ARBA00023136"/>
    </source>
</evidence>
<evidence type="ECO:0000313" key="7">
    <source>
        <dbReference type="EMBL" id="CEM43277.1"/>
    </source>
</evidence>
<dbReference type="EMBL" id="CDMZ01002649">
    <property type="protein sequence ID" value="CEM43277.1"/>
    <property type="molecule type" value="Genomic_DNA"/>
</dbReference>
<dbReference type="PhylomeDB" id="A0A0G4HGR2"/>
<reference evidence="7" key="1">
    <citation type="submission" date="2014-11" db="EMBL/GenBank/DDBJ databases">
        <authorList>
            <person name="Otto D Thomas"/>
            <person name="Naeem Raeece"/>
        </authorList>
    </citation>
    <scope>NUCLEOTIDE SEQUENCE</scope>
</reference>